<keyword evidence="10" id="KW-0732">Signal</keyword>
<dbReference type="EMBL" id="JALLPB020000054">
    <property type="protein sequence ID" value="KAL3822808.1"/>
    <property type="molecule type" value="Genomic_DNA"/>
</dbReference>
<feature type="signal peptide" evidence="10">
    <location>
        <begin position="1"/>
        <end position="34"/>
    </location>
</feature>
<evidence type="ECO:0000256" key="8">
    <source>
        <dbReference type="SAM" id="MobiDB-lite"/>
    </source>
</evidence>
<evidence type="ECO:0000256" key="1">
    <source>
        <dbReference type="ARBA" id="ARBA00004141"/>
    </source>
</evidence>
<evidence type="ECO:0000313" key="14">
    <source>
        <dbReference type="Proteomes" id="UP001530377"/>
    </source>
</evidence>
<dbReference type="PROSITE" id="PS50893">
    <property type="entry name" value="ABC_TRANSPORTER_2"/>
    <property type="match status" value="1"/>
</dbReference>
<sequence length="997" mass="109068">MAPNSAIVAAGVGATFHLLRLVCDLVSVASNADAKRDDGIAAKGGGGTVENDINVDNDDDAKGRRRERLGTSSTMRRLSVWNINGRLSMRNVGESSTGWSPSHGATTNANRRRSSLLPWMSSAPSGSVAGGMNGGGGDAEAQQSMMMETEDPKIGLERAIPMLSSMMHTALFTYFLTATILSSTTSSRYDEFANAMYDSVPLGCATCAIGFGLALNVRDYERRRFSSLQRGLYSISALILLLGCIVLLAFPSPPSVGAGTIVVDDNTTTPTKVDYATLSCLIVYASLAIVEGRVCRYPKTITKEGKRAKLNKRMLLTILKPYFWPHATATSAASNRARAITTWLCVASAKACSLSAPIYLGKALTALTRGNNNLTIRYSVYYALLQLASSTFKECQSLVYLKVAQAAFVQLSEETFQHLLNLSLDWHLIKKLGEVIRSMDRGIAACDSLMKYCFLMLLPAIFECIMVTIIFATYFDCFSLAVAVFFFVFAYVVLTILLTLWRRRFRKQMAKSDNDWHDKCTDSLINFETVKYFTAEEFEIKRFGDSVKRYQIGNVNVQSSLTLLNVSQQVLLQACLATSLSLAAISIQKRMDCCVSSGCESSNSDCCSNSEVCSGLEVGDFATVLSYVLSLFMPLNFLGSIYGMIVTSLIDLANLSEILVEKPDIVDARDAIALPPNNCDDPDVVVEFDNVTFHYPTQPDTKGLRGLSFKMKKGTVTAIVGPTGEGKTTVSRLLFRFYDVIGGAVKINGADVRTVKQQSLRSAIGVVPQNTSLFNDTLKNNIKYGRQDATDEEIQQVFKDAQLQAFIDSLPEGWDTMVGDRGLKLSGGEKQRTAIARCLLKNPSIVVLDEATSALDTVTENSVQDALDRLGSDRTVLVIAHRLGTIKGADNIIVLGDGKVAEEVSIAHNMNNAPQEITILISPSLLYLGTFERNEKFRVRMTSCWRTGGSMQKCGICSFTVRGIIITREVRPALLAWSPKKFPWKRNECDRIGNAAH</sequence>
<dbReference type="InterPro" id="IPR039421">
    <property type="entry name" value="Type_1_exporter"/>
</dbReference>
<organism evidence="13 14">
    <name type="scientific">Cyclostephanos tholiformis</name>
    <dbReference type="NCBI Taxonomy" id="382380"/>
    <lineage>
        <taxon>Eukaryota</taxon>
        <taxon>Sar</taxon>
        <taxon>Stramenopiles</taxon>
        <taxon>Ochrophyta</taxon>
        <taxon>Bacillariophyta</taxon>
        <taxon>Coscinodiscophyceae</taxon>
        <taxon>Thalassiosirophycidae</taxon>
        <taxon>Stephanodiscales</taxon>
        <taxon>Stephanodiscaceae</taxon>
        <taxon>Cyclostephanos</taxon>
    </lineage>
</organism>
<feature type="chain" id="PRO_5044819976" evidence="10">
    <location>
        <begin position="35"/>
        <end position="997"/>
    </location>
</feature>
<dbReference type="InterPro" id="IPR003593">
    <property type="entry name" value="AAA+_ATPase"/>
</dbReference>
<dbReference type="CDD" id="cd18560">
    <property type="entry name" value="ABC_6TM_ATM1_ABCB7_HMT1_ABCB6"/>
    <property type="match status" value="1"/>
</dbReference>
<reference evidence="13 14" key="1">
    <citation type="submission" date="2024-10" db="EMBL/GenBank/DDBJ databases">
        <title>Updated reference genomes for cyclostephanoid diatoms.</title>
        <authorList>
            <person name="Roberts W.R."/>
            <person name="Alverson A.J."/>
        </authorList>
    </citation>
    <scope>NUCLEOTIDE SEQUENCE [LARGE SCALE GENOMIC DNA]</scope>
    <source>
        <strain evidence="13 14">AJA228-03</strain>
    </source>
</reference>
<evidence type="ECO:0000256" key="5">
    <source>
        <dbReference type="ARBA" id="ARBA00022840"/>
    </source>
</evidence>
<feature type="domain" description="ABC transmembrane type-1" evidence="12">
    <location>
        <begin position="344"/>
        <end position="647"/>
    </location>
</feature>
<dbReference type="InterPro" id="IPR027417">
    <property type="entry name" value="P-loop_NTPase"/>
</dbReference>
<comment type="subcellular location">
    <subcellularLocation>
        <location evidence="1">Membrane</location>
        <topology evidence="1">Multi-pass membrane protein</topology>
    </subcellularLocation>
</comment>
<comment type="caution">
    <text evidence="13">The sequence shown here is derived from an EMBL/GenBank/DDBJ whole genome shotgun (WGS) entry which is preliminary data.</text>
</comment>
<evidence type="ECO:0000259" key="11">
    <source>
        <dbReference type="PROSITE" id="PS50893"/>
    </source>
</evidence>
<dbReference type="Gene3D" id="3.40.50.300">
    <property type="entry name" value="P-loop containing nucleotide triphosphate hydrolases"/>
    <property type="match status" value="1"/>
</dbReference>
<keyword evidence="3 9" id="KW-0812">Transmembrane</keyword>
<accession>A0ABD3SEU1</accession>
<keyword evidence="2" id="KW-0813">Transport</keyword>
<feature type="transmembrane region" description="Helical" evidence="9">
    <location>
        <begin position="624"/>
        <end position="645"/>
    </location>
</feature>
<dbReference type="AlphaFoldDB" id="A0ABD3SEU1"/>
<proteinExistence type="predicted"/>
<feature type="domain" description="ABC transporter" evidence="11">
    <location>
        <begin position="686"/>
        <end position="922"/>
    </location>
</feature>
<dbReference type="InterPro" id="IPR036640">
    <property type="entry name" value="ABC1_TM_sf"/>
</dbReference>
<dbReference type="GO" id="GO:0016020">
    <property type="term" value="C:membrane"/>
    <property type="evidence" value="ECO:0007669"/>
    <property type="project" value="UniProtKB-SubCell"/>
</dbReference>
<dbReference type="Proteomes" id="UP001530377">
    <property type="component" value="Unassembled WGS sequence"/>
</dbReference>
<name>A0ABD3SEU1_9STRA</name>
<evidence type="ECO:0000256" key="10">
    <source>
        <dbReference type="SAM" id="SignalP"/>
    </source>
</evidence>
<keyword evidence="4" id="KW-0547">Nucleotide-binding</keyword>
<keyword evidence="5" id="KW-0067">ATP-binding</keyword>
<evidence type="ECO:0000259" key="12">
    <source>
        <dbReference type="PROSITE" id="PS50929"/>
    </source>
</evidence>
<dbReference type="Gene3D" id="1.20.1560.10">
    <property type="entry name" value="ABC transporter type 1, transmembrane domain"/>
    <property type="match status" value="1"/>
</dbReference>
<keyword evidence="6 9" id="KW-1133">Transmembrane helix</keyword>
<evidence type="ECO:0000256" key="4">
    <source>
        <dbReference type="ARBA" id="ARBA00022741"/>
    </source>
</evidence>
<evidence type="ECO:0000256" key="3">
    <source>
        <dbReference type="ARBA" id="ARBA00022692"/>
    </source>
</evidence>
<gene>
    <name evidence="13" type="ORF">ACHAXA_005973</name>
</gene>
<evidence type="ECO:0000256" key="7">
    <source>
        <dbReference type="ARBA" id="ARBA00023136"/>
    </source>
</evidence>
<keyword evidence="14" id="KW-1185">Reference proteome</keyword>
<dbReference type="SMART" id="SM00382">
    <property type="entry name" value="AAA"/>
    <property type="match status" value="1"/>
</dbReference>
<dbReference type="FunFam" id="3.40.50.300:FF:000604">
    <property type="entry name" value="ABC transporter B family member 28"/>
    <property type="match status" value="1"/>
</dbReference>
<evidence type="ECO:0000256" key="2">
    <source>
        <dbReference type="ARBA" id="ARBA00022448"/>
    </source>
</evidence>
<protein>
    <submittedName>
        <fullName evidence="13">Uncharacterized protein</fullName>
    </submittedName>
</protein>
<dbReference type="SUPFAM" id="SSF90123">
    <property type="entry name" value="ABC transporter transmembrane region"/>
    <property type="match status" value="1"/>
</dbReference>
<dbReference type="Pfam" id="PF00664">
    <property type="entry name" value="ABC_membrane"/>
    <property type="match status" value="1"/>
</dbReference>
<dbReference type="GO" id="GO:0005524">
    <property type="term" value="F:ATP binding"/>
    <property type="evidence" value="ECO:0007669"/>
    <property type="project" value="UniProtKB-KW"/>
</dbReference>
<feature type="transmembrane region" description="Helical" evidence="9">
    <location>
        <begin position="273"/>
        <end position="290"/>
    </location>
</feature>
<dbReference type="SUPFAM" id="SSF52540">
    <property type="entry name" value="P-loop containing nucleoside triphosphate hydrolases"/>
    <property type="match status" value="1"/>
</dbReference>
<keyword evidence="7 9" id="KW-0472">Membrane</keyword>
<feature type="region of interest" description="Disordered" evidence="8">
    <location>
        <begin position="38"/>
        <end position="70"/>
    </location>
</feature>
<evidence type="ECO:0000256" key="6">
    <source>
        <dbReference type="ARBA" id="ARBA00022989"/>
    </source>
</evidence>
<evidence type="ECO:0000256" key="9">
    <source>
        <dbReference type="SAM" id="Phobius"/>
    </source>
</evidence>
<feature type="transmembrane region" description="Helical" evidence="9">
    <location>
        <begin position="478"/>
        <end position="501"/>
    </location>
</feature>
<dbReference type="InterPro" id="IPR011527">
    <property type="entry name" value="ABC1_TM_dom"/>
</dbReference>
<dbReference type="PROSITE" id="PS50929">
    <property type="entry name" value="ABC_TM1F"/>
    <property type="match status" value="1"/>
</dbReference>
<dbReference type="PANTHER" id="PTHR24221:SF503">
    <property type="entry name" value="MITOCHONDRIAL POTASSIUM CHANNEL ATP-BINDING SUBUNIT"/>
    <property type="match status" value="1"/>
</dbReference>
<dbReference type="Pfam" id="PF00005">
    <property type="entry name" value="ABC_tran"/>
    <property type="match status" value="1"/>
</dbReference>
<dbReference type="GO" id="GO:0005737">
    <property type="term" value="C:cytoplasm"/>
    <property type="evidence" value="ECO:0007669"/>
    <property type="project" value="UniProtKB-ARBA"/>
</dbReference>
<feature type="transmembrane region" description="Helical" evidence="9">
    <location>
        <begin position="200"/>
        <end position="220"/>
    </location>
</feature>
<dbReference type="PANTHER" id="PTHR24221">
    <property type="entry name" value="ATP-BINDING CASSETTE SUB-FAMILY B"/>
    <property type="match status" value="1"/>
</dbReference>
<dbReference type="InterPro" id="IPR003439">
    <property type="entry name" value="ABC_transporter-like_ATP-bd"/>
</dbReference>
<evidence type="ECO:0000313" key="13">
    <source>
        <dbReference type="EMBL" id="KAL3822808.1"/>
    </source>
</evidence>
<feature type="transmembrane region" description="Helical" evidence="9">
    <location>
        <begin position="232"/>
        <end position="253"/>
    </location>
</feature>
<feature type="transmembrane region" description="Helical" evidence="9">
    <location>
        <begin position="159"/>
        <end position="180"/>
    </location>
</feature>
<feature type="transmembrane region" description="Helical" evidence="9">
    <location>
        <begin position="449"/>
        <end position="472"/>
    </location>
</feature>